<accession>A0A317CEV4</accession>
<evidence type="ECO:0000313" key="11">
    <source>
        <dbReference type="EMBL" id="PWQ96879.1"/>
    </source>
</evidence>
<keyword evidence="6 10" id="KW-0418">Kinase</keyword>
<evidence type="ECO:0000256" key="8">
    <source>
        <dbReference type="ARBA" id="ARBA00023064"/>
    </source>
</evidence>
<dbReference type="Pfam" id="PF13671">
    <property type="entry name" value="AAA_33"/>
    <property type="match status" value="1"/>
</dbReference>
<dbReference type="NCBIfam" id="TIGR01313">
    <property type="entry name" value="therm_gnt_kin"/>
    <property type="match status" value="1"/>
</dbReference>
<evidence type="ECO:0000256" key="4">
    <source>
        <dbReference type="ARBA" id="ARBA00022679"/>
    </source>
</evidence>
<evidence type="ECO:0000256" key="2">
    <source>
        <dbReference type="ARBA" id="ARBA00008420"/>
    </source>
</evidence>
<dbReference type="Gene3D" id="3.40.50.300">
    <property type="entry name" value="P-loop containing nucleotide triphosphate hydrolases"/>
    <property type="match status" value="1"/>
</dbReference>
<proteinExistence type="inferred from homology"/>
<protein>
    <recommendedName>
        <fullName evidence="3 10">Gluconokinase</fullName>
        <ecNumber evidence="3 10">2.7.1.12</ecNumber>
    </recommendedName>
</protein>
<dbReference type="InterPro" id="IPR027417">
    <property type="entry name" value="P-loop_NTPase"/>
</dbReference>
<dbReference type="InterPro" id="IPR006001">
    <property type="entry name" value="Therm_gnt_kin"/>
</dbReference>
<evidence type="ECO:0000256" key="6">
    <source>
        <dbReference type="ARBA" id="ARBA00022777"/>
    </source>
</evidence>
<dbReference type="GO" id="GO:0005524">
    <property type="term" value="F:ATP binding"/>
    <property type="evidence" value="ECO:0007669"/>
    <property type="project" value="UniProtKB-KW"/>
</dbReference>
<evidence type="ECO:0000256" key="7">
    <source>
        <dbReference type="ARBA" id="ARBA00022840"/>
    </source>
</evidence>
<keyword evidence="8" id="KW-0311">Gluconate utilization</keyword>
<sequence length="172" mass="18815">MANTPRLIIVMGVCGSGKSTIAKMLANALNADFLDADDYHPAANVAKMSRGDALNDEDRWPWLKDFAQAMASQSDVCVGACSALKKSYRDSLYSEANESVLFVHLDGNKPLLMERMSARTEHFMPTALLDSQLATLEMPGSDECAISVDISGTPQQIIQLIQQQIKENGYDK</sequence>
<dbReference type="PANTHER" id="PTHR43442:SF3">
    <property type="entry name" value="GLUCONOKINASE-RELATED"/>
    <property type="match status" value="1"/>
</dbReference>
<comment type="similarity">
    <text evidence="2 10">Belongs to the gluconokinase GntK/GntV family.</text>
</comment>
<dbReference type="AlphaFoldDB" id="A0A317CEV4"/>
<dbReference type="GO" id="GO:0005737">
    <property type="term" value="C:cytoplasm"/>
    <property type="evidence" value="ECO:0007669"/>
    <property type="project" value="TreeGrafter"/>
</dbReference>
<keyword evidence="5 10" id="KW-0547">Nucleotide-binding</keyword>
<dbReference type="SUPFAM" id="SSF52540">
    <property type="entry name" value="P-loop containing nucleoside triphosphate hydrolases"/>
    <property type="match status" value="1"/>
</dbReference>
<dbReference type="FunFam" id="3.40.50.300:FF:000522">
    <property type="entry name" value="Gluconokinase"/>
    <property type="match status" value="1"/>
</dbReference>
<evidence type="ECO:0000313" key="12">
    <source>
        <dbReference type="Proteomes" id="UP000245539"/>
    </source>
</evidence>
<gene>
    <name evidence="11" type="ORF">DKW60_11765</name>
</gene>
<name>A0A317CEV4_9GAMM</name>
<evidence type="ECO:0000256" key="5">
    <source>
        <dbReference type="ARBA" id="ARBA00022741"/>
    </source>
</evidence>
<keyword evidence="4 10" id="KW-0808">Transferase</keyword>
<evidence type="ECO:0000256" key="1">
    <source>
        <dbReference type="ARBA" id="ARBA00004761"/>
    </source>
</evidence>
<dbReference type="CDD" id="cd02021">
    <property type="entry name" value="GntK"/>
    <property type="match status" value="1"/>
</dbReference>
<organism evidence="11 12">
    <name type="scientific">Leucothrix pacifica</name>
    <dbReference type="NCBI Taxonomy" id="1247513"/>
    <lineage>
        <taxon>Bacteria</taxon>
        <taxon>Pseudomonadati</taxon>
        <taxon>Pseudomonadota</taxon>
        <taxon>Gammaproteobacteria</taxon>
        <taxon>Thiotrichales</taxon>
        <taxon>Thiotrichaceae</taxon>
        <taxon>Leucothrix</taxon>
    </lineage>
</organism>
<evidence type="ECO:0000256" key="3">
    <source>
        <dbReference type="ARBA" id="ARBA00012054"/>
    </source>
</evidence>
<evidence type="ECO:0000256" key="9">
    <source>
        <dbReference type="ARBA" id="ARBA00048090"/>
    </source>
</evidence>
<keyword evidence="12" id="KW-1185">Reference proteome</keyword>
<dbReference type="PANTHER" id="PTHR43442">
    <property type="entry name" value="GLUCONOKINASE-RELATED"/>
    <property type="match status" value="1"/>
</dbReference>
<evidence type="ECO:0000256" key="10">
    <source>
        <dbReference type="RuleBase" id="RU363066"/>
    </source>
</evidence>
<dbReference type="EC" id="2.7.1.12" evidence="3 10"/>
<dbReference type="EMBL" id="QGKM01000030">
    <property type="protein sequence ID" value="PWQ96879.1"/>
    <property type="molecule type" value="Genomic_DNA"/>
</dbReference>
<dbReference type="OrthoDB" id="9795716at2"/>
<dbReference type="GO" id="GO:0046316">
    <property type="term" value="F:gluconokinase activity"/>
    <property type="evidence" value="ECO:0007669"/>
    <property type="project" value="UniProtKB-EC"/>
</dbReference>
<comment type="caution">
    <text evidence="11">The sequence shown here is derived from an EMBL/GenBank/DDBJ whole genome shotgun (WGS) entry which is preliminary data.</text>
</comment>
<keyword evidence="7 10" id="KW-0067">ATP-binding</keyword>
<dbReference type="Proteomes" id="UP000245539">
    <property type="component" value="Unassembled WGS sequence"/>
</dbReference>
<comment type="pathway">
    <text evidence="1">Carbohydrate acid metabolism.</text>
</comment>
<dbReference type="GO" id="GO:0019521">
    <property type="term" value="P:D-gluconate metabolic process"/>
    <property type="evidence" value="ECO:0007669"/>
    <property type="project" value="UniProtKB-KW"/>
</dbReference>
<reference evidence="11 12" key="1">
    <citation type="submission" date="2018-05" db="EMBL/GenBank/DDBJ databases">
        <title>Leucothrix arctica sp. nov., isolated from Arctic seawater.</title>
        <authorList>
            <person name="Choi A."/>
            <person name="Baek K."/>
        </authorList>
    </citation>
    <scope>NUCLEOTIDE SEQUENCE [LARGE SCALE GENOMIC DNA]</scope>
    <source>
        <strain evidence="11 12">JCM 18388</strain>
    </source>
</reference>
<comment type="catalytic activity">
    <reaction evidence="9 10">
        <text>D-gluconate + ATP = 6-phospho-D-gluconate + ADP + H(+)</text>
        <dbReference type="Rhea" id="RHEA:19433"/>
        <dbReference type="ChEBI" id="CHEBI:15378"/>
        <dbReference type="ChEBI" id="CHEBI:18391"/>
        <dbReference type="ChEBI" id="CHEBI:30616"/>
        <dbReference type="ChEBI" id="CHEBI:58759"/>
        <dbReference type="ChEBI" id="CHEBI:456216"/>
        <dbReference type="EC" id="2.7.1.12"/>
    </reaction>
</comment>